<keyword evidence="3" id="KW-1185">Reference proteome</keyword>
<evidence type="ECO:0000313" key="3">
    <source>
        <dbReference type="Proteomes" id="UP001202827"/>
    </source>
</evidence>
<reference evidence="2 3" key="1">
    <citation type="submission" date="2022-04" db="EMBL/GenBank/DDBJ databases">
        <title>Rhizobium coralii sp. nov., isolated from coral Turbinaria peltata.</title>
        <authorList>
            <person name="Sun H."/>
        </authorList>
    </citation>
    <scope>NUCLEOTIDE SEQUENCE [LARGE SCALE GENOMIC DNA]</scope>
    <source>
        <strain evidence="2 3">NTR19</strain>
    </source>
</reference>
<evidence type="ECO:0000256" key="1">
    <source>
        <dbReference type="SAM" id="MobiDB-lite"/>
    </source>
</evidence>
<comment type="caution">
    <text evidence="2">The sequence shown here is derived from an EMBL/GenBank/DDBJ whole genome shotgun (WGS) entry which is preliminary data.</text>
</comment>
<feature type="region of interest" description="Disordered" evidence="1">
    <location>
        <begin position="71"/>
        <end position="100"/>
    </location>
</feature>
<dbReference type="PROSITE" id="PS52050">
    <property type="entry name" value="WYL"/>
    <property type="match status" value="1"/>
</dbReference>
<protein>
    <submittedName>
        <fullName evidence="2">WYL domain-containing protein</fullName>
    </submittedName>
</protein>
<accession>A0ABT0IUZ7</accession>
<evidence type="ECO:0000313" key="2">
    <source>
        <dbReference type="EMBL" id="MCK8781707.1"/>
    </source>
</evidence>
<dbReference type="RefSeq" id="WP_248684130.1">
    <property type="nucleotide sequence ID" value="NZ_JALPRY010000018.1"/>
</dbReference>
<dbReference type="EMBL" id="JALPRY010000018">
    <property type="protein sequence ID" value="MCK8781707.1"/>
    <property type="molecule type" value="Genomic_DNA"/>
</dbReference>
<sequence length="100" mass="11406">MAYPDVIADAIQHQRVLELRYKDVERKVRPHIFGIVGDAQLALSAWQVSGTGQGWRLFHLDDIRKLSGTKQRFHGTAPGYNPDDPAFSRILNRIDKPPRD</sequence>
<organism evidence="2 3">
    <name type="scientific">Neorhizobium turbinariae</name>
    <dbReference type="NCBI Taxonomy" id="2937795"/>
    <lineage>
        <taxon>Bacteria</taxon>
        <taxon>Pseudomonadati</taxon>
        <taxon>Pseudomonadota</taxon>
        <taxon>Alphaproteobacteria</taxon>
        <taxon>Hyphomicrobiales</taxon>
        <taxon>Rhizobiaceae</taxon>
        <taxon>Rhizobium/Agrobacterium group</taxon>
        <taxon>Neorhizobium</taxon>
    </lineage>
</organism>
<dbReference type="Proteomes" id="UP001202827">
    <property type="component" value="Unassembled WGS sequence"/>
</dbReference>
<gene>
    <name evidence="2" type="ORF">M0654_17130</name>
</gene>
<proteinExistence type="predicted"/>
<name>A0ABT0IUZ7_9HYPH</name>